<dbReference type="EMBL" id="JABANM010008540">
    <property type="protein sequence ID" value="KAF4742432.1"/>
    <property type="molecule type" value="Genomic_DNA"/>
</dbReference>
<dbReference type="AlphaFoldDB" id="A0A7J6TCE9"/>
<dbReference type="Proteomes" id="UP000574390">
    <property type="component" value="Unassembled WGS sequence"/>
</dbReference>
<organism evidence="1 2">
    <name type="scientific">Perkinsus olseni</name>
    <name type="common">Perkinsus atlanticus</name>
    <dbReference type="NCBI Taxonomy" id="32597"/>
    <lineage>
        <taxon>Eukaryota</taxon>
        <taxon>Sar</taxon>
        <taxon>Alveolata</taxon>
        <taxon>Perkinsozoa</taxon>
        <taxon>Perkinsea</taxon>
        <taxon>Perkinsida</taxon>
        <taxon>Perkinsidae</taxon>
        <taxon>Perkinsus</taxon>
    </lineage>
</organism>
<accession>A0A7J6TCE9</accession>
<feature type="non-terminal residue" evidence="1">
    <location>
        <position position="140"/>
    </location>
</feature>
<sequence>AHISADRPHDHQPNFPTITFPQPTGRVHVTLTASGQKFWDATYDLHGGTRLSPELVLPPGKLFHPPHPGEPPRVTLVSTQSRVPKIFPLCAPDHGHFRYQLEIHGERYQPLEVKTLWPPYPSKGSYSAVGSGSDEKPSYS</sequence>
<proteinExistence type="predicted"/>
<feature type="non-terminal residue" evidence="1">
    <location>
        <position position="1"/>
    </location>
</feature>
<name>A0A7J6TCE9_PEROL</name>
<gene>
    <name evidence="1" type="ORF">FOZ62_011636</name>
</gene>
<evidence type="ECO:0000313" key="1">
    <source>
        <dbReference type="EMBL" id="KAF4742432.1"/>
    </source>
</evidence>
<comment type="caution">
    <text evidence="1">The sequence shown here is derived from an EMBL/GenBank/DDBJ whole genome shotgun (WGS) entry which is preliminary data.</text>
</comment>
<evidence type="ECO:0000313" key="2">
    <source>
        <dbReference type="Proteomes" id="UP000574390"/>
    </source>
</evidence>
<reference evidence="1 2" key="1">
    <citation type="submission" date="2020-04" db="EMBL/GenBank/DDBJ databases">
        <title>Perkinsus olseni comparative genomics.</title>
        <authorList>
            <person name="Bogema D.R."/>
        </authorList>
    </citation>
    <scope>NUCLEOTIDE SEQUENCE [LARGE SCALE GENOMIC DNA]</scope>
    <source>
        <strain evidence="1">ATCC PRA-205</strain>
    </source>
</reference>
<protein>
    <submittedName>
        <fullName evidence="1">Uncharacterized protein</fullName>
    </submittedName>
</protein>